<reference evidence="1 2" key="1">
    <citation type="journal article" date="2013" name="Nature">
        <title>The genomes of four tapeworm species reveal adaptations to parasitism.</title>
        <authorList>
            <person name="Tsai I.J."/>
            <person name="Zarowiecki M."/>
            <person name="Holroyd N."/>
            <person name="Garciarrubio A."/>
            <person name="Sanchez-Flores A."/>
            <person name="Brooks K.L."/>
            <person name="Tracey A."/>
            <person name="Bobes R.J."/>
            <person name="Fragoso G."/>
            <person name="Sciutto E."/>
            <person name="Aslett M."/>
            <person name="Beasley H."/>
            <person name="Bennett H.M."/>
            <person name="Cai J."/>
            <person name="Camicia F."/>
            <person name="Clark R."/>
            <person name="Cucher M."/>
            <person name="De Silva N."/>
            <person name="Day T.A."/>
            <person name="Deplazes P."/>
            <person name="Estrada K."/>
            <person name="Fernandez C."/>
            <person name="Holland P.W."/>
            <person name="Hou J."/>
            <person name="Hu S."/>
            <person name="Huckvale T."/>
            <person name="Hung S.S."/>
            <person name="Kamenetzky L."/>
            <person name="Keane J.A."/>
            <person name="Kiss F."/>
            <person name="Koziol U."/>
            <person name="Lambert O."/>
            <person name="Liu K."/>
            <person name="Luo X."/>
            <person name="Luo Y."/>
            <person name="Macchiaroli N."/>
            <person name="Nichol S."/>
            <person name="Paps J."/>
            <person name="Parkinson J."/>
            <person name="Pouchkina-Stantcheva N."/>
            <person name="Riddiford N."/>
            <person name="Rosenzvit M."/>
            <person name="Salinas G."/>
            <person name="Wasmuth J.D."/>
            <person name="Zamanian M."/>
            <person name="Zheng Y."/>
            <person name="Cai X."/>
            <person name="Soberon X."/>
            <person name="Olson P.D."/>
            <person name="Laclette J.P."/>
            <person name="Brehm K."/>
            <person name="Berriman M."/>
            <person name="Garciarrubio A."/>
            <person name="Bobes R.J."/>
            <person name="Fragoso G."/>
            <person name="Sanchez-Flores A."/>
            <person name="Estrada K."/>
            <person name="Cevallos M.A."/>
            <person name="Morett E."/>
            <person name="Gonzalez V."/>
            <person name="Portillo T."/>
            <person name="Ochoa-Leyva A."/>
            <person name="Jose M.V."/>
            <person name="Sciutto E."/>
            <person name="Landa A."/>
            <person name="Jimenez L."/>
            <person name="Valdes V."/>
            <person name="Carrero J.C."/>
            <person name="Larralde C."/>
            <person name="Morales-Montor J."/>
            <person name="Limon-Lason J."/>
            <person name="Soberon X."/>
            <person name="Laclette J.P."/>
        </authorList>
    </citation>
    <scope>NUCLEOTIDE SEQUENCE [LARGE SCALE GENOMIC DNA]</scope>
</reference>
<evidence type="ECO:0000313" key="1">
    <source>
        <dbReference type="EMBL" id="CDS18026.1"/>
    </source>
</evidence>
<evidence type="ECO:0000313" key="2">
    <source>
        <dbReference type="Proteomes" id="UP000492820"/>
    </source>
</evidence>
<reference evidence="3" key="3">
    <citation type="submission" date="2020-10" db="UniProtKB">
        <authorList>
            <consortium name="WormBaseParasite"/>
        </authorList>
    </citation>
    <scope>IDENTIFICATION</scope>
</reference>
<protein>
    <submittedName>
        <fullName evidence="1 3">Uncharacterized protein</fullName>
    </submittedName>
</protein>
<evidence type="ECO:0000313" key="3">
    <source>
        <dbReference type="WBParaSite" id="EgrG_001082200"/>
    </source>
</evidence>
<dbReference type="AlphaFoldDB" id="A0A068WHT0"/>
<proteinExistence type="predicted"/>
<dbReference type="WBParaSite" id="EgrG_001082200">
    <property type="protein sequence ID" value="EgrG_001082200"/>
    <property type="gene ID" value="EgrG_001082200"/>
</dbReference>
<accession>A0A068WHT0</accession>
<sequence length="120" mass="13579">MYTSTSHLKAVPTYCLEFTFNCVNPAWLLRPFNRYLFYLRLGSESRYGEVSVDLRIASRWITSQCSLSPLRPWHSRWCEGESLAATLDSTNVPPFWSVAPLLTVEGVLFGAPPHPPECAV</sequence>
<name>A0A068WHT0_ECHGR</name>
<reference evidence="1" key="2">
    <citation type="submission" date="2014-06" db="EMBL/GenBank/DDBJ databases">
        <authorList>
            <person name="Aslett M."/>
        </authorList>
    </citation>
    <scope>NUCLEOTIDE SEQUENCE</scope>
</reference>
<dbReference type="EMBL" id="LK028577">
    <property type="protein sequence ID" value="CDS18026.1"/>
    <property type="molecule type" value="Genomic_DNA"/>
</dbReference>
<dbReference type="Proteomes" id="UP000492820">
    <property type="component" value="Unassembled WGS sequence"/>
</dbReference>
<organism evidence="1">
    <name type="scientific">Echinococcus granulosus</name>
    <name type="common">Hydatid tapeworm</name>
    <dbReference type="NCBI Taxonomy" id="6210"/>
    <lineage>
        <taxon>Eukaryota</taxon>
        <taxon>Metazoa</taxon>
        <taxon>Spiralia</taxon>
        <taxon>Lophotrochozoa</taxon>
        <taxon>Platyhelminthes</taxon>
        <taxon>Cestoda</taxon>
        <taxon>Eucestoda</taxon>
        <taxon>Cyclophyllidea</taxon>
        <taxon>Taeniidae</taxon>
        <taxon>Echinococcus</taxon>
        <taxon>Echinococcus granulosus group</taxon>
    </lineage>
</organism>
<gene>
    <name evidence="1" type="ORF">EgrG_001082200</name>
</gene>